<dbReference type="InterPro" id="IPR005708">
    <property type="entry name" value="Homogentis_dOase"/>
</dbReference>
<evidence type="ECO:0000259" key="6">
    <source>
        <dbReference type="Pfam" id="PF04209"/>
    </source>
</evidence>
<gene>
    <name evidence="7" type="ORF">CBRE1094_LOCUS29896</name>
</gene>
<dbReference type="InterPro" id="IPR046451">
    <property type="entry name" value="HgmA_C"/>
</dbReference>
<proteinExistence type="inferred from homology"/>
<dbReference type="SUPFAM" id="SSF51182">
    <property type="entry name" value="RmlC-like cupins"/>
    <property type="match status" value="1"/>
</dbReference>
<reference evidence="7" key="1">
    <citation type="submission" date="2021-01" db="EMBL/GenBank/DDBJ databases">
        <authorList>
            <person name="Corre E."/>
            <person name="Pelletier E."/>
            <person name="Niang G."/>
            <person name="Scheremetjew M."/>
            <person name="Finn R."/>
            <person name="Kale V."/>
            <person name="Holt S."/>
            <person name="Cochrane G."/>
            <person name="Meng A."/>
            <person name="Brown T."/>
            <person name="Cohen L."/>
        </authorList>
    </citation>
    <scope>NUCLEOTIDE SEQUENCE</scope>
    <source>
        <strain evidence="7">UTEX LB 985</strain>
    </source>
</reference>
<feature type="binding site" evidence="5">
    <location>
        <position position="12"/>
    </location>
    <ligand>
        <name>homogentisate</name>
        <dbReference type="ChEBI" id="CHEBI:16169"/>
    </ligand>
</feature>
<dbReference type="InterPro" id="IPR011051">
    <property type="entry name" value="RmlC_Cupin_sf"/>
</dbReference>
<evidence type="ECO:0000313" key="7">
    <source>
        <dbReference type="EMBL" id="CAD9503831.1"/>
    </source>
</evidence>
<dbReference type="InterPro" id="IPR014710">
    <property type="entry name" value="RmlC-like_jellyroll"/>
</dbReference>
<feature type="binding site" evidence="5">
    <location>
        <position position="36"/>
    </location>
    <ligand>
        <name>homogentisate</name>
        <dbReference type="ChEBI" id="CHEBI:16169"/>
    </ligand>
</feature>
<feature type="domain" description="Homogentisate 1,2-dioxygenase C-terminal" evidence="6">
    <location>
        <begin position="1"/>
        <end position="98"/>
    </location>
</feature>
<dbReference type="PANTHER" id="PTHR11056:SF0">
    <property type="entry name" value="HOMOGENTISATE 1,2-DIOXYGENASE"/>
    <property type="match status" value="1"/>
</dbReference>
<evidence type="ECO:0000256" key="1">
    <source>
        <dbReference type="ARBA" id="ARBA00001962"/>
    </source>
</evidence>
<evidence type="ECO:0000256" key="3">
    <source>
        <dbReference type="ARBA" id="ARBA00007757"/>
    </source>
</evidence>
<keyword evidence="5" id="KW-0408">Iron</keyword>
<dbReference type="PANTHER" id="PTHR11056">
    <property type="entry name" value="HOMOGENTISATE 1,2-DIOXYGENASE"/>
    <property type="match status" value="1"/>
</dbReference>
<evidence type="ECO:0000256" key="5">
    <source>
        <dbReference type="PIRSR" id="PIRSR605708-2"/>
    </source>
</evidence>
<dbReference type="GO" id="GO:0005737">
    <property type="term" value="C:cytoplasm"/>
    <property type="evidence" value="ECO:0007669"/>
    <property type="project" value="TreeGrafter"/>
</dbReference>
<name>A0A7S2MV34_9EUKA</name>
<dbReference type="GO" id="GO:0006559">
    <property type="term" value="P:L-phenylalanine catabolic process"/>
    <property type="evidence" value="ECO:0007669"/>
    <property type="project" value="UniProtKB-UniPathway"/>
</dbReference>
<comment type="pathway">
    <text evidence="2">Amino-acid degradation; L-phenylalanine degradation; acetoacetate and fumarate from L-phenylalanine: step 4/6.</text>
</comment>
<dbReference type="UniPathway" id="UPA00139">
    <property type="reaction ID" value="UER00339"/>
</dbReference>
<comment type="cofactor">
    <cofactor evidence="1 5">
        <name>Fe cation</name>
        <dbReference type="ChEBI" id="CHEBI:24875"/>
    </cofactor>
</comment>
<organism evidence="7">
    <name type="scientific">Haptolina brevifila</name>
    <dbReference type="NCBI Taxonomy" id="156173"/>
    <lineage>
        <taxon>Eukaryota</taxon>
        <taxon>Haptista</taxon>
        <taxon>Haptophyta</taxon>
        <taxon>Prymnesiophyceae</taxon>
        <taxon>Prymnesiales</taxon>
        <taxon>Prymnesiaceae</taxon>
        <taxon>Haptolina</taxon>
    </lineage>
</organism>
<feature type="binding site" evidence="5">
    <location>
        <position position="3"/>
    </location>
    <ligand>
        <name>Fe cation</name>
        <dbReference type="ChEBI" id="CHEBI:24875"/>
    </ligand>
</feature>
<comment type="similarity">
    <text evidence="3">Belongs to the homogentisate dioxygenase family.</text>
</comment>
<accession>A0A7S2MV34</accession>
<evidence type="ECO:0000256" key="4">
    <source>
        <dbReference type="ARBA" id="ARBA00013127"/>
    </source>
</evidence>
<sequence>MSEFMGLVGGSYDAKAAGKDGFSPGGASLHVASTPHGPDSVSYAAAIAADTSVPHKFDGGLAFMFETSALLQLTSHAADPMKSAVQANYAACWEGLPRATIPEGLEANGE</sequence>
<dbReference type="GO" id="GO:0006570">
    <property type="term" value="P:tyrosine metabolic process"/>
    <property type="evidence" value="ECO:0007669"/>
    <property type="project" value="InterPro"/>
</dbReference>
<feature type="binding site" evidence="5">
    <location>
        <position position="36"/>
    </location>
    <ligand>
        <name>Fe cation</name>
        <dbReference type="ChEBI" id="CHEBI:24875"/>
    </ligand>
</feature>
<dbReference type="GO" id="GO:0046872">
    <property type="term" value="F:metal ion binding"/>
    <property type="evidence" value="ECO:0007669"/>
    <property type="project" value="UniProtKB-KW"/>
</dbReference>
<dbReference type="AlphaFoldDB" id="A0A7S2MV34"/>
<dbReference type="EC" id="1.13.11.5" evidence="4"/>
<dbReference type="Gene3D" id="2.60.120.10">
    <property type="entry name" value="Jelly Rolls"/>
    <property type="match status" value="1"/>
</dbReference>
<protein>
    <recommendedName>
        <fullName evidence="4">homogentisate 1,2-dioxygenase</fullName>
        <ecNumber evidence="4">1.13.11.5</ecNumber>
    </recommendedName>
</protein>
<dbReference type="Pfam" id="PF04209">
    <property type="entry name" value="HgmA_C"/>
    <property type="match status" value="1"/>
</dbReference>
<dbReference type="GO" id="GO:0004411">
    <property type="term" value="F:homogentisate 1,2-dioxygenase activity"/>
    <property type="evidence" value="ECO:0007669"/>
    <property type="project" value="UniProtKB-EC"/>
</dbReference>
<keyword evidence="5" id="KW-0479">Metal-binding</keyword>
<dbReference type="EMBL" id="HBGU01054706">
    <property type="protein sequence ID" value="CAD9503831.1"/>
    <property type="molecule type" value="Transcribed_RNA"/>
</dbReference>
<evidence type="ECO:0000256" key="2">
    <source>
        <dbReference type="ARBA" id="ARBA00004704"/>
    </source>
</evidence>